<evidence type="ECO:0008006" key="3">
    <source>
        <dbReference type="Google" id="ProtNLM"/>
    </source>
</evidence>
<keyword evidence="1" id="KW-1133">Transmembrane helix</keyword>
<dbReference type="EMBL" id="UINC01062919">
    <property type="protein sequence ID" value="SVB89998.1"/>
    <property type="molecule type" value="Genomic_DNA"/>
</dbReference>
<protein>
    <recommendedName>
        <fullName evidence="3">Glycosyl transferase family 1 domain-containing protein</fullName>
    </recommendedName>
</protein>
<gene>
    <name evidence="2" type="ORF">METZ01_LOCUS242852</name>
</gene>
<proteinExistence type="predicted"/>
<evidence type="ECO:0000256" key="1">
    <source>
        <dbReference type="SAM" id="Phobius"/>
    </source>
</evidence>
<keyword evidence="1" id="KW-0472">Membrane</keyword>
<keyword evidence="1" id="KW-0812">Transmembrane</keyword>
<evidence type="ECO:0000313" key="2">
    <source>
        <dbReference type="EMBL" id="SVB89998.1"/>
    </source>
</evidence>
<organism evidence="2">
    <name type="scientific">marine metagenome</name>
    <dbReference type="NCBI Taxonomy" id="408172"/>
    <lineage>
        <taxon>unclassified sequences</taxon>
        <taxon>metagenomes</taxon>
        <taxon>ecological metagenomes</taxon>
    </lineage>
</organism>
<accession>A0A382HRR6</accession>
<dbReference type="AlphaFoldDB" id="A0A382HRR6"/>
<reference evidence="2" key="1">
    <citation type="submission" date="2018-05" db="EMBL/GenBank/DDBJ databases">
        <authorList>
            <person name="Lanie J.A."/>
            <person name="Ng W.-L."/>
            <person name="Kazmierczak K.M."/>
            <person name="Andrzejewski T.M."/>
            <person name="Davidsen T.M."/>
            <person name="Wayne K.J."/>
            <person name="Tettelin H."/>
            <person name="Glass J.I."/>
            <person name="Rusch D."/>
            <person name="Podicherti R."/>
            <person name="Tsui H.-C.T."/>
            <person name="Winkler M.E."/>
        </authorList>
    </citation>
    <scope>NUCLEOTIDE SEQUENCE</scope>
</reference>
<sequence length="81" mass="9993">MKVLFLTKYDNLAASSRLRAYQYKNKMDPSRFEVDVKPLFSNFYLEQRFKAKQINFFYLVYLFIKRIFTLFNIRKYNVIII</sequence>
<name>A0A382HRR6_9ZZZZ</name>
<feature type="non-terminal residue" evidence="2">
    <location>
        <position position="81"/>
    </location>
</feature>
<feature type="transmembrane region" description="Helical" evidence="1">
    <location>
        <begin position="54"/>
        <end position="73"/>
    </location>
</feature>